<evidence type="ECO:0000256" key="4">
    <source>
        <dbReference type="SAM" id="MobiDB-lite"/>
    </source>
</evidence>
<accession>A0A9P6SXR1</accession>
<name>A0A9P6SXR1_9FUNG</name>
<feature type="region of interest" description="Disordered" evidence="4">
    <location>
        <begin position="183"/>
        <end position="238"/>
    </location>
</feature>
<evidence type="ECO:0000313" key="6">
    <source>
        <dbReference type="EMBL" id="KAG0010188.1"/>
    </source>
</evidence>
<gene>
    <name evidence="6" type="ORF">BGZ80_001699</name>
</gene>
<feature type="region of interest" description="Disordered" evidence="4">
    <location>
        <begin position="1"/>
        <end position="48"/>
    </location>
</feature>
<evidence type="ECO:0000256" key="2">
    <source>
        <dbReference type="ARBA" id="ARBA00008018"/>
    </source>
</evidence>
<dbReference type="InterPro" id="IPR002775">
    <property type="entry name" value="DNA/RNA-bd_Alba-like"/>
</dbReference>
<dbReference type="PANTHER" id="PTHR13516:SF4">
    <property type="entry name" value="FI09323P"/>
    <property type="match status" value="1"/>
</dbReference>
<feature type="region of interest" description="Disordered" evidence="4">
    <location>
        <begin position="65"/>
        <end position="114"/>
    </location>
</feature>
<dbReference type="InterPro" id="IPR051958">
    <property type="entry name" value="Alba-like_NAB"/>
</dbReference>
<dbReference type="SUPFAM" id="SSF82704">
    <property type="entry name" value="AlbA-like"/>
    <property type="match status" value="1"/>
</dbReference>
<dbReference type="InterPro" id="IPR036882">
    <property type="entry name" value="Alba-like_dom_sf"/>
</dbReference>
<feature type="compositionally biased region" description="Low complexity" evidence="4">
    <location>
        <begin position="95"/>
        <end position="113"/>
    </location>
</feature>
<dbReference type="Pfam" id="PF01918">
    <property type="entry name" value="Alba"/>
    <property type="match status" value="1"/>
</dbReference>
<proteinExistence type="inferred from homology"/>
<evidence type="ECO:0000256" key="3">
    <source>
        <dbReference type="ARBA" id="ARBA00023242"/>
    </source>
</evidence>
<reference evidence="6" key="1">
    <citation type="journal article" date="2020" name="Fungal Divers.">
        <title>Resolving the Mortierellaceae phylogeny through synthesis of multi-gene phylogenetics and phylogenomics.</title>
        <authorList>
            <person name="Vandepol N."/>
            <person name="Liber J."/>
            <person name="Desiro A."/>
            <person name="Na H."/>
            <person name="Kennedy M."/>
            <person name="Barry K."/>
            <person name="Grigoriev I.V."/>
            <person name="Miller A.N."/>
            <person name="O'Donnell K."/>
            <person name="Stajich J.E."/>
            <person name="Bonito G."/>
        </authorList>
    </citation>
    <scope>NUCLEOTIDE SEQUENCE</scope>
    <source>
        <strain evidence="6">NRRL 2769</strain>
    </source>
</reference>
<comment type="caution">
    <text evidence="6">The sequence shown here is derived from an EMBL/GenBank/DDBJ whole genome shotgun (WGS) entry which is preliminary data.</text>
</comment>
<evidence type="ECO:0000313" key="7">
    <source>
        <dbReference type="Proteomes" id="UP000703661"/>
    </source>
</evidence>
<dbReference type="PANTHER" id="PTHR13516">
    <property type="entry name" value="RIBONUCLEASE P SUBUNIT P25"/>
    <property type="match status" value="1"/>
</dbReference>
<comment type="similarity">
    <text evidence="2">Belongs to the histone-like Alba family.</text>
</comment>
<organism evidence="6 7">
    <name type="scientific">Entomortierella chlamydospora</name>
    <dbReference type="NCBI Taxonomy" id="101097"/>
    <lineage>
        <taxon>Eukaryota</taxon>
        <taxon>Fungi</taxon>
        <taxon>Fungi incertae sedis</taxon>
        <taxon>Mucoromycota</taxon>
        <taxon>Mortierellomycotina</taxon>
        <taxon>Mortierellomycetes</taxon>
        <taxon>Mortierellales</taxon>
        <taxon>Mortierellaceae</taxon>
        <taxon>Entomortierella</taxon>
    </lineage>
</organism>
<keyword evidence="3" id="KW-0539">Nucleus</keyword>
<keyword evidence="7" id="KW-1185">Reference proteome</keyword>
<feature type="domain" description="DNA/RNA-binding protein Alba-like" evidence="5">
    <location>
        <begin position="43"/>
        <end position="151"/>
    </location>
</feature>
<evidence type="ECO:0000256" key="1">
    <source>
        <dbReference type="ARBA" id="ARBA00004123"/>
    </source>
</evidence>
<dbReference type="Gene3D" id="3.30.110.20">
    <property type="entry name" value="Alba-like domain"/>
    <property type="match status" value="1"/>
</dbReference>
<sequence>MENYHRRPKATKSKFEDDNDSETAGAGASKTNKQHNAPLQHGVMVISPNGKIRTYVARALEILTEADSPESQDSAEPTSEKVKTATIPSQNQKATQGQQPQSTTSSNRSNKTRGVLTIKAQGRSITKAVTVAEILKRRMEGSLHQFTEIGQITEQEIWDPNPDVPNLDPLTVSRHRPTIRIRLSKHLDTPSSSSSSSANTSGLLGVDPNMPGASIPRDEHADDDEEDDGEGEAWPGAILDRDAAARRFVGYQAPTGNDIYL</sequence>
<feature type="compositionally biased region" description="Basic residues" evidence="4">
    <location>
        <begin position="1"/>
        <end position="12"/>
    </location>
</feature>
<comment type="subcellular location">
    <subcellularLocation>
        <location evidence="1">Nucleus</location>
    </subcellularLocation>
</comment>
<evidence type="ECO:0000259" key="5">
    <source>
        <dbReference type="Pfam" id="PF01918"/>
    </source>
</evidence>
<feature type="compositionally biased region" description="Acidic residues" evidence="4">
    <location>
        <begin position="221"/>
        <end position="231"/>
    </location>
</feature>
<dbReference type="GO" id="GO:0003723">
    <property type="term" value="F:RNA binding"/>
    <property type="evidence" value="ECO:0007669"/>
    <property type="project" value="TreeGrafter"/>
</dbReference>
<protein>
    <recommendedName>
        <fullName evidence="5">DNA/RNA-binding protein Alba-like domain-containing protein</fullName>
    </recommendedName>
</protein>
<dbReference type="AlphaFoldDB" id="A0A9P6SXR1"/>
<dbReference type="EMBL" id="JAAAID010001394">
    <property type="protein sequence ID" value="KAG0010188.1"/>
    <property type="molecule type" value="Genomic_DNA"/>
</dbReference>
<dbReference type="GO" id="GO:0005634">
    <property type="term" value="C:nucleus"/>
    <property type="evidence" value="ECO:0007669"/>
    <property type="project" value="UniProtKB-SubCell"/>
</dbReference>
<dbReference type="OrthoDB" id="424402at2759"/>
<dbReference type="Proteomes" id="UP000703661">
    <property type="component" value="Unassembled WGS sequence"/>
</dbReference>